<comment type="similarity">
    <text evidence="7">Belongs to the aldehyde dehydrogenase family. RocA subfamily.</text>
</comment>
<evidence type="ECO:0000256" key="1">
    <source>
        <dbReference type="ARBA" id="ARBA00004786"/>
    </source>
</evidence>
<dbReference type="InterPro" id="IPR005932">
    <property type="entry name" value="RocA"/>
</dbReference>
<evidence type="ECO:0000313" key="11">
    <source>
        <dbReference type="EMBL" id="VTQ94635.1"/>
    </source>
</evidence>
<dbReference type="GO" id="GO:0003842">
    <property type="term" value="F:L-glutamate gamma-semialdehyde dehydrogenase activity"/>
    <property type="evidence" value="ECO:0007669"/>
    <property type="project" value="UniProtKB-EC"/>
</dbReference>
<dbReference type="InterPro" id="IPR016160">
    <property type="entry name" value="Ald_DH_CS_CYS"/>
</dbReference>
<dbReference type="OrthoDB" id="9762913at2"/>
<comment type="catalytic activity">
    <reaction evidence="6">
        <text>L-glutamate 5-semialdehyde + NAD(+) + H2O = L-glutamate + NADH + 2 H(+)</text>
        <dbReference type="Rhea" id="RHEA:30235"/>
        <dbReference type="ChEBI" id="CHEBI:15377"/>
        <dbReference type="ChEBI" id="CHEBI:15378"/>
        <dbReference type="ChEBI" id="CHEBI:29985"/>
        <dbReference type="ChEBI" id="CHEBI:57540"/>
        <dbReference type="ChEBI" id="CHEBI:57945"/>
        <dbReference type="ChEBI" id="CHEBI:58066"/>
        <dbReference type="EC" id="1.2.1.88"/>
    </reaction>
</comment>
<dbReference type="GO" id="GO:0009898">
    <property type="term" value="C:cytoplasmic side of plasma membrane"/>
    <property type="evidence" value="ECO:0007669"/>
    <property type="project" value="TreeGrafter"/>
</dbReference>
<dbReference type="EMBL" id="LR590481">
    <property type="protein sequence ID" value="VTQ94635.1"/>
    <property type="molecule type" value="Genomic_DNA"/>
</dbReference>
<keyword evidence="12" id="KW-1185">Reference proteome</keyword>
<feature type="domain" description="Aldehyde dehydrogenase" evidence="10">
    <location>
        <begin position="49"/>
        <end position="511"/>
    </location>
</feature>
<dbReference type="InterPro" id="IPR016162">
    <property type="entry name" value="Ald_DH_N"/>
</dbReference>
<feature type="active site" evidence="8">
    <location>
        <position position="286"/>
    </location>
</feature>
<dbReference type="RefSeq" id="WP_138210892.1">
    <property type="nucleotide sequence ID" value="NZ_CBCRUQ010000002.1"/>
</dbReference>
<dbReference type="InterPro" id="IPR016161">
    <property type="entry name" value="Ald_DH/histidinol_DH"/>
</dbReference>
<dbReference type="Proteomes" id="UP000308489">
    <property type="component" value="Chromosome 1"/>
</dbReference>
<evidence type="ECO:0000256" key="6">
    <source>
        <dbReference type="ARBA" id="ARBA00048142"/>
    </source>
</evidence>
<sequence>MLMPYKNEPFTNFSLKENQDAMLEALKLIDSEKGKHFPLVINGEKIDTDEKIVSKNPSNFNEVIGTTAKATVELAEKAVQSALTAFESWKNVCPAERANYLFNVAAIMRRRKHEFSALLVEEAGKIWAEADADTAEAIDFLEYYGRQMLSYAKGMEITPIPNELNECRYIPLGVGLVVAPWNFPLAILVGMTAAAIVTGNTVIMKPASTTPIIAAKFMEVLEEIRLPKGVVNFLPGPGGAVGDYLTSHPQIRFINFTGSMDVGLRINRMAAEMAPGQKWIKRVVAEMGGKDFILVDSEADLDAAAKAIVASAFGFQGQKCSACSRAIIVEDVYDEVVAKVVEETKKLKVGQAREYGVNVSPVIDEKAYNKILEYIEIGKGEGRLLAGGEKAGENGYFIAPTVIADIDRNARIAQEEIFGPVVAIIKAKDFEDGISIANGTVYGLTGAFFSKNRCKVEKAKRELHAGNLYINRKCTGALVGVEPFGGFNMSGTDSKAGGADYLLLFLQAKTIGEVF</sequence>
<dbReference type="Gene3D" id="3.40.605.10">
    <property type="entry name" value="Aldehyde Dehydrogenase, Chain A, domain 1"/>
    <property type="match status" value="1"/>
</dbReference>
<evidence type="ECO:0000256" key="5">
    <source>
        <dbReference type="ARBA" id="ARBA00032259"/>
    </source>
</evidence>
<proteinExistence type="inferred from homology"/>
<dbReference type="InterPro" id="IPR050485">
    <property type="entry name" value="Proline_metab_enzyme"/>
</dbReference>
<evidence type="ECO:0000256" key="3">
    <source>
        <dbReference type="ARBA" id="ARBA00023002"/>
    </source>
</evidence>
<dbReference type="CDD" id="cd07124">
    <property type="entry name" value="ALDH_PutA-P5CDH-RocA"/>
    <property type="match status" value="1"/>
</dbReference>
<dbReference type="SUPFAM" id="SSF53720">
    <property type="entry name" value="ALDH-like"/>
    <property type="match status" value="1"/>
</dbReference>
<dbReference type="Gene3D" id="3.40.309.10">
    <property type="entry name" value="Aldehyde Dehydrogenase, Chain A, domain 2"/>
    <property type="match status" value="1"/>
</dbReference>
<evidence type="ECO:0000256" key="9">
    <source>
        <dbReference type="RuleBase" id="RU003345"/>
    </source>
</evidence>
<evidence type="ECO:0000256" key="8">
    <source>
        <dbReference type="PROSITE-ProRule" id="PRU10007"/>
    </source>
</evidence>
<name>A0A4U9RQV7_HATHI</name>
<reference evidence="11 12" key="1">
    <citation type="submission" date="2019-05" db="EMBL/GenBank/DDBJ databases">
        <authorList>
            <consortium name="Pathogen Informatics"/>
        </authorList>
    </citation>
    <scope>NUCLEOTIDE SEQUENCE [LARGE SCALE GENOMIC DNA]</scope>
    <source>
        <strain evidence="11 12">NCTC503</strain>
    </source>
</reference>
<evidence type="ECO:0000256" key="7">
    <source>
        <dbReference type="ARBA" id="ARBA00061617"/>
    </source>
</evidence>
<dbReference type="PROSITE" id="PS00687">
    <property type="entry name" value="ALDEHYDE_DEHYDR_GLU"/>
    <property type="match status" value="1"/>
</dbReference>
<dbReference type="PANTHER" id="PTHR42862:SF1">
    <property type="entry name" value="DELTA-1-PYRROLINE-5-CARBOXYLATE DEHYDROGENASE 2, ISOFORM A-RELATED"/>
    <property type="match status" value="1"/>
</dbReference>
<dbReference type="InterPro" id="IPR016163">
    <property type="entry name" value="Ald_DH_C"/>
</dbReference>
<dbReference type="PANTHER" id="PTHR42862">
    <property type="entry name" value="DELTA-1-PYRROLINE-5-CARBOXYLATE DEHYDROGENASE 1, ISOFORM A-RELATED"/>
    <property type="match status" value="1"/>
</dbReference>
<evidence type="ECO:0000259" key="10">
    <source>
        <dbReference type="Pfam" id="PF00171"/>
    </source>
</evidence>
<dbReference type="FunFam" id="3.40.605.10:FF:000045">
    <property type="entry name" value="1-pyrroline-5-carboxylate dehydrogenase 1"/>
    <property type="match status" value="1"/>
</dbReference>
<protein>
    <recommendedName>
        <fullName evidence="5">L-glutamate gamma-semialdehyde dehydrogenase</fullName>
        <ecNumber evidence="2">1.2.1.88</ecNumber>
    </recommendedName>
    <alternativeName>
        <fullName evidence="5">L-glutamate gamma-semialdehyde dehydrogenase</fullName>
    </alternativeName>
</protein>
<evidence type="ECO:0000256" key="4">
    <source>
        <dbReference type="ARBA" id="ARBA00023027"/>
    </source>
</evidence>
<dbReference type="Pfam" id="PF00171">
    <property type="entry name" value="Aldedh"/>
    <property type="match status" value="1"/>
</dbReference>
<dbReference type="NCBIfam" id="NF002852">
    <property type="entry name" value="PRK03137.1"/>
    <property type="match status" value="1"/>
</dbReference>
<accession>A0A4U9RQV7</accession>
<keyword evidence="3 9" id="KW-0560">Oxidoreductase</keyword>
<keyword evidence="4" id="KW-0520">NAD</keyword>
<comment type="pathway">
    <text evidence="1">Amino-acid degradation; L-proline degradation into L-glutamate; L-glutamate from L-proline: step 2/2.</text>
</comment>
<dbReference type="InterPro" id="IPR029510">
    <property type="entry name" value="Ald_DH_CS_GLU"/>
</dbReference>
<dbReference type="AlphaFoldDB" id="A0A4U9RQV7"/>
<gene>
    <name evidence="11" type="primary">PutA</name>
    <name evidence="11" type="ORF">NCTC503_02358</name>
</gene>
<dbReference type="FunFam" id="3.40.309.10:FF:000005">
    <property type="entry name" value="1-pyrroline-5-carboxylate dehydrogenase 1"/>
    <property type="match status" value="1"/>
</dbReference>
<organism evidence="11 12">
    <name type="scientific">Hathewaya histolytica</name>
    <name type="common">Clostridium histolyticum</name>
    <dbReference type="NCBI Taxonomy" id="1498"/>
    <lineage>
        <taxon>Bacteria</taxon>
        <taxon>Bacillati</taxon>
        <taxon>Bacillota</taxon>
        <taxon>Clostridia</taxon>
        <taxon>Eubacteriales</taxon>
        <taxon>Clostridiaceae</taxon>
        <taxon>Hathewaya</taxon>
    </lineage>
</organism>
<evidence type="ECO:0000313" key="12">
    <source>
        <dbReference type="Proteomes" id="UP000308489"/>
    </source>
</evidence>
<dbReference type="InterPro" id="IPR015590">
    <property type="entry name" value="Aldehyde_DH_dom"/>
</dbReference>
<dbReference type="PROSITE" id="PS00070">
    <property type="entry name" value="ALDEHYDE_DEHYDR_CYS"/>
    <property type="match status" value="1"/>
</dbReference>
<dbReference type="GO" id="GO:0004657">
    <property type="term" value="F:proline dehydrogenase activity"/>
    <property type="evidence" value="ECO:0007669"/>
    <property type="project" value="UniProtKB-ARBA"/>
</dbReference>
<dbReference type="KEGG" id="hhw:NCTC503_02358"/>
<dbReference type="NCBIfam" id="TIGR01237">
    <property type="entry name" value="D1pyr5carbox2"/>
    <property type="match status" value="1"/>
</dbReference>
<dbReference type="EC" id="1.2.1.88" evidence="2"/>
<evidence type="ECO:0000256" key="2">
    <source>
        <dbReference type="ARBA" id="ARBA00012884"/>
    </source>
</evidence>
<dbReference type="GO" id="GO:0010133">
    <property type="term" value="P:L-proline catabolic process to L-glutamate"/>
    <property type="evidence" value="ECO:0007669"/>
    <property type="project" value="TreeGrafter"/>
</dbReference>